<dbReference type="PANTHER" id="PTHR11447">
    <property type="entry name" value="CELLULAR TUMOR ANTIGEN P53"/>
    <property type="match status" value="1"/>
</dbReference>
<organism evidence="14">
    <name type="scientific">Cacopsylla melanoneura</name>
    <dbReference type="NCBI Taxonomy" id="428564"/>
    <lineage>
        <taxon>Eukaryota</taxon>
        <taxon>Metazoa</taxon>
        <taxon>Ecdysozoa</taxon>
        <taxon>Arthropoda</taxon>
        <taxon>Hexapoda</taxon>
        <taxon>Insecta</taxon>
        <taxon>Pterygota</taxon>
        <taxon>Neoptera</taxon>
        <taxon>Paraneoptera</taxon>
        <taxon>Hemiptera</taxon>
        <taxon>Sternorrhyncha</taxon>
        <taxon>Psylloidea</taxon>
        <taxon>Psyllidae</taxon>
        <taxon>Psyllinae</taxon>
        <taxon>Cacopsylla</taxon>
    </lineage>
</organism>
<comment type="similarity">
    <text evidence="2">Belongs to the p53 family.</text>
</comment>
<keyword evidence="10" id="KW-0539">Nucleus</keyword>
<dbReference type="GO" id="GO:0000978">
    <property type="term" value="F:RNA polymerase II cis-regulatory region sequence-specific DNA binding"/>
    <property type="evidence" value="ECO:0007669"/>
    <property type="project" value="TreeGrafter"/>
</dbReference>
<dbReference type="GO" id="GO:0000981">
    <property type="term" value="F:DNA-binding transcription factor activity, RNA polymerase II-specific"/>
    <property type="evidence" value="ECO:0007669"/>
    <property type="project" value="TreeGrafter"/>
</dbReference>
<evidence type="ECO:0000256" key="5">
    <source>
        <dbReference type="ARBA" id="ARBA00022833"/>
    </source>
</evidence>
<name>A0A8D9E045_9HEMI</name>
<keyword evidence="6" id="KW-0805">Transcription regulation</keyword>
<evidence type="ECO:0000256" key="4">
    <source>
        <dbReference type="ARBA" id="ARBA00022723"/>
    </source>
</evidence>
<sequence length="432" mass="48698">MALNHHINGNPAQQNGHINTTLPTQSYMLNSGDMRKYMGEMTDSDVERAFDNILTSSPPPVRDLQIDESYETHQTETIVMCDSTHLHVNDTYPPPTGADHPPSNMLIIPQHYQPVMAPSCSEATIFYPSINDYPGDYNFEILLDGTGSGFKAWMYSYELNKVFIDIGKVLPIQVKLLYKQEEPVPPLFLRATPIYSQDDFRGRPVERCPLHVCRDNKINEGFESVIKHIVRCTSAHCQYPVDERSGRHTCVTPLSPPQPGADTVTLMYNFVCKTSCLGGMDRRPVLLLLTLENQHGQILGRRSLSVKICACPKRDKEKEEKEFQTSGGGTSSGGRRVKGRKRSLETRVKEEMMDDNELTTENKKFCPDLFNIGLVLSTLPPDHKYFLLSNMSTLLSGMFMKKRNEACRQAADACEALVEQIKNEIDPSGEQF</sequence>
<keyword evidence="5 11" id="KW-0862">Zinc</keyword>
<feature type="binding site" evidence="11">
    <location>
        <position position="276"/>
    </location>
    <ligand>
        <name>Zn(2+)</name>
        <dbReference type="ChEBI" id="CHEBI:29105"/>
    </ligand>
</feature>
<dbReference type="InterPro" id="IPR011615">
    <property type="entry name" value="p53_DNA-bd"/>
</dbReference>
<dbReference type="GO" id="GO:0006915">
    <property type="term" value="P:apoptotic process"/>
    <property type="evidence" value="ECO:0007669"/>
    <property type="project" value="UniProtKB-KW"/>
</dbReference>
<keyword evidence="3" id="KW-0053">Apoptosis</keyword>
<evidence type="ECO:0000313" key="14">
    <source>
        <dbReference type="EMBL" id="CAG6734384.1"/>
    </source>
</evidence>
<evidence type="ECO:0000256" key="9">
    <source>
        <dbReference type="ARBA" id="ARBA00023163"/>
    </source>
</evidence>
<comment type="subcellular location">
    <subcellularLocation>
        <location evidence="1">Nucleus</location>
    </subcellularLocation>
</comment>
<evidence type="ECO:0000256" key="11">
    <source>
        <dbReference type="PIRSR" id="PIRSR602117-1"/>
    </source>
</evidence>
<dbReference type="InterPro" id="IPR008967">
    <property type="entry name" value="p53-like_TF_DNA-bd_sf"/>
</dbReference>
<evidence type="ECO:0000256" key="8">
    <source>
        <dbReference type="ARBA" id="ARBA00023159"/>
    </source>
</evidence>
<reference evidence="14" key="1">
    <citation type="submission" date="2021-05" db="EMBL/GenBank/DDBJ databases">
        <authorList>
            <person name="Alioto T."/>
            <person name="Alioto T."/>
            <person name="Gomez Garrido J."/>
        </authorList>
    </citation>
    <scope>NUCLEOTIDE SEQUENCE</scope>
</reference>
<dbReference type="GO" id="GO:0046872">
    <property type="term" value="F:metal ion binding"/>
    <property type="evidence" value="ECO:0007669"/>
    <property type="project" value="UniProtKB-KW"/>
</dbReference>
<dbReference type="Gene3D" id="2.60.40.720">
    <property type="match status" value="1"/>
</dbReference>
<evidence type="ECO:0000259" key="13">
    <source>
        <dbReference type="Pfam" id="PF00870"/>
    </source>
</evidence>
<feature type="binding site" evidence="11">
    <location>
        <position position="211"/>
    </location>
    <ligand>
        <name>Zn(2+)</name>
        <dbReference type="ChEBI" id="CHEBI:29105"/>
    </ligand>
</feature>
<evidence type="ECO:0000256" key="3">
    <source>
        <dbReference type="ARBA" id="ARBA00022703"/>
    </source>
</evidence>
<dbReference type="GO" id="GO:0005634">
    <property type="term" value="C:nucleus"/>
    <property type="evidence" value="ECO:0007669"/>
    <property type="project" value="UniProtKB-SubCell"/>
</dbReference>
<evidence type="ECO:0000256" key="2">
    <source>
        <dbReference type="ARBA" id="ARBA00006167"/>
    </source>
</evidence>
<evidence type="ECO:0000256" key="7">
    <source>
        <dbReference type="ARBA" id="ARBA00023125"/>
    </source>
</evidence>
<dbReference type="SUPFAM" id="SSF49417">
    <property type="entry name" value="p53-like transcription factors"/>
    <property type="match status" value="1"/>
</dbReference>
<dbReference type="CDD" id="cd08367">
    <property type="entry name" value="P53"/>
    <property type="match status" value="1"/>
</dbReference>
<feature type="compositionally biased region" description="Polar residues" evidence="12">
    <location>
        <begin position="10"/>
        <end position="20"/>
    </location>
</feature>
<keyword evidence="7" id="KW-0238">DNA-binding</keyword>
<feature type="domain" description="p53 DNA-binding" evidence="13">
    <location>
        <begin position="131"/>
        <end position="322"/>
    </location>
</feature>
<evidence type="ECO:0000256" key="6">
    <source>
        <dbReference type="ARBA" id="ARBA00023015"/>
    </source>
</evidence>
<dbReference type="InterPro" id="IPR012346">
    <property type="entry name" value="p53/RUNT-type_TF_DNA-bd_sf"/>
</dbReference>
<evidence type="ECO:0000256" key="1">
    <source>
        <dbReference type="ARBA" id="ARBA00004123"/>
    </source>
</evidence>
<evidence type="ECO:0000256" key="12">
    <source>
        <dbReference type="SAM" id="MobiDB-lite"/>
    </source>
</evidence>
<accession>A0A8D9E045</accession>
<protein>
    <submittedName>
        <fullName evidence="14">Tumor protein p73</fullName>
    </submittedName>
</protein>
<keyword evidence="9" id="KW-0804">Transcription</keyword>
<keyword evidence="8" id="KW-0010">Activator</keyword>
<dbReference type="EMBL" id="HBUF01392454">
    <property type="protein sequence ID" value="CAG6734384.1"/>
    <property type="molecule type" value="Transcribed_RNA"/>
</dbReference>
<keyword evidence="4 11" id="KW-0479">Metal-binding</keyword>
<dbReference type="PRINTS" id="PR00386">
    <property type="entry name" value="P53SUPPRESSR"/>
</dbReference>
<dbReference type="AlphaFoldDB" id="A0A8D9E045"/>
<comment type="cofactor">
    <cofactor evidence="11">
        <name>Zn(2+)</name>
        <dbReference type="ChEBI" id="CHEBI:29105"/>
    </cofactor>
    <text evidence="11">Binds 1 zinc ion per subunit.</text>
</comment>
<dbReference type="PANTHER" id="PTHR11447:SF16">
    <property type="entry name" value="P53 PROTEIN LONG FORM VARIANT 1"/>
    <property type="match status" value="1"/>
</dbReference>
<feature type="region of interest" description="Disordered" evidence="12">
    <location>
        <begin position="1"/>
        <end position="20"/>
    </location>
</feature>
<proteinExistence type="inferred from homology"/>
<feature type="binding site" evidence="11">
    <location>
        <position position="272"/>
    </location>
    <ligand>
        <name>Zn(2+)</name>
        <dbReference type="ChEBI" id="CHEBI:29105"/>
    </ligand>
</feature>
<dbReference type="Pfam" id="PF00870">
    <property type="entry name" value="P53"/>
    <property type="match status" value="1"/>
</dbReference>
<feature type="binding site" evidence="11">
    <location>
        <position position="208"/>
    </location>
    <ligand>
        <name>Zn(2+)</name>
        <dbReference type="ChEBI" id="CHEBI:29105"/>
    </ligand>
</feature>
<dbReference type="InterPro" id="IPR002117">
    <property type="entry name" value="p53_tumour_suppressor"/>
</dbReference>
<feature type="region of interest" description="Disordered" evidence="12">
    <location>
        <begin position="320"/>
        <end position="343"/>
    </location>
</feature>
<evidence type="ECO:0000256" key="10">
    <source>
        <dbReference type="ARBA" id="ARBA00023242"/>
    </source>
</evidence>